<comment type="subunit">
    <text evidence="7">Part of the 50S ribosomal subunit.</text>
</comment>
<dbReference type="InterPro" id="IPR034704">
    <property type="entry name" value="Ribosomal_bL28/bL31-like_sf"/>
</dbReference>
<dbReference type="NCBIfam" id="NF000612">
    <property type="entry name" value="PRK00019.1"/>
    <property type="match status" value="1"/>
</dbReference>
<comment type="caution">
    <text evidence="9">The sequence shown here is derived from an EMBL/GenBank/DDBJ whole genome shotgun (WGS) entry which is preliminary data.</text>
</comment>
<comment type="cofactor">
    <cofactor evidence="7">
        <name>Zn(2+)</name>
        <dbReference type="ChEBI" id="CHEBI:29105"/>
    </cofactor>
    <text evidence="7">Binds 1 zinc ion per subunit.</text>
</comment>
<evidence type="ECO:0000256" key="3">
    <source>
        <dbReference type="ARBA" id="ARBA00022884"/>
    </source>
</evidence>
<dbReference type="InterPro" id="IPR002150">
    <property type="entry name" value="Ribosomal_bL31"/>
</dbReference>
<feature type="binding site" evidence="7">
    <location>
        <position position="17"/>
    </location>
    <ligand>
        <name>Zn(2+)</name>
        <dbReference type="ChEBI" id="CHEBI:29105"/>
    </ligand>
</feature>
<gene>
    <name evidence="7" type="primary">rpmE</name>
    <name evidence="9" type="ORF">XD87_0018</name>
</gene>
<dbReference type="GO" id="GO:0019843">
    <property type="term" value="F:rRNA binding"/>
    <property type="evidence" value="ECO:0007669"/>
    <property type="project" value="UniProtKB-KW"/>
</dbReference>
<organism evidence="9 10">
    <name type="scientific">candidate division WS6 bacterium 36_33</name>
    <dbReference type="NCBI Taxonomy" id="1641388"/>
    <lineage>
        <taxon>Bacteria</taxon>
        <taxon>Candidatus Dojkabacteria</taxon>
    </lineage>
</organism>
<feature type="compositionally biased region" description="Basic and acidic residues" evidence="8">
    <location>
        <begin position="79"/>
        <end position="89"/>
    </location>
</feature>
<dbReference type="HAMAP" id="MF_00501">
    <property type="entry name" value="Ribosomal_bL31_1"/>
    <property type="match status" value="1"/>
</dbReference>
<dbReference type="PANTHER" id="PTHR33280:SF1">
    <property type="entry name" value="LARGE RIBOSOMAL SUBUNIT PROTEIN BL31C"/>
    <property type="match status" value="1"/>
</dbReference>
<evidence type="ECO:0000256" key="2">
    <source>
        <dbReference type="ARBA" id="ARBA00022730"/>
    </source>
</evidence>
<name>A0A101GZN6_9BACT</name>
<dbReference type="GO" id="GO:0006412">
    <property type="term" value="P:translation"/>
    <property type="evidence" value="ECO:0007669"/>
    <property type="project" value="UniProtKB-UniRule"/>
</dbReference>
<keyword evidence="7" id="KW-0862">Zinc</keyword>
<feature type="binding site" evidence="7">
    <location>
        <position position="39"/>
    </location>
    <ligand>
        <name>Zn(2+)</name>
        <dbReference type="ChEBI" id="CHEBI:29105"/>
    </ligand>
</feature>
<evidence type="ECO:0000256" key="5">
    <source>
        <dbReference type="ARBA" id="ARBA00023274"/>
    </source>
</evidence>
<dbReference type="PATRIC" id="fig|1641388.3.peg.253"/>
<reference evidence="10" key="1">
    <citation type="journal article" date="2015" name="MBio">
        <title>Genome-Resolved Metagenomic Analysis Reveals Roles for Candidate Phyla and Other Microbial Community Members in Biogeochemical Transformations in Oil Reservoirs.</title>
        <authorList>
            <person name="Hu P."/>
            <person name="Tom L."/>
            <person name="Singh A."/>
            <person name="Thomas B.C."/>
            <person name="Baker B.J."/>
            <person name="Piceno Y.M."/>
            <person name="Andersen G.L."/>
            <person name="Banfield J.F."/>
        </authorList>
    </citation>
    <scope>NUCLEOTIDE SEQUENCE [LARGE SCALE GENOMIC DNA]</scope>
</reference>
<keyword evidence="5 7" id="KW-0687">Ribonucleoprotein</keyword>
<evidence type="ECO:0000256" key="4">
    <source>
        <dbReference type="ARBA" id="ARBA00022980"/>
    </source>
</evidence>
<dbReference type="EMBL" id="LGGI01000001">
    <property type="protein sequence ID" value="KUK67626.1"/>
    <property type="molecule type" value="Genomic_DNA"/>
</dbReference>
<evidence type="ECO:0000256" key="7">
    <source>
        <dbReference type="HAMAP-Rule" id="MF_00501"/>
    </source>
</evidence>
<keyword evidence="2 7" id="KW-0699">rRNA-binding</keyword>
<feature type="binding site" evidence="7">
    <location>
        <position position="42"/>
    </location>
    <ligand>
        <name>Zn(2+)</name>
        <dbReference type="ChEBI" id="CHEBI:29105"/>
    </ligand>
</feature>
<evidence type="ECO:0000256" key="6">
    <source>
        <dbReference type="ARBA" id="ARBA00035687"/>
    </source>
</evidence>
<evidence type="ECO:0000313" key="10">
    <source>
        <dbReference type="Proteomes" id="UP000053469"/>
    </source>
</evidence>
<dbReference type="Proteomes" id="UP000053469">
    <property type="component" value="Unassembled WGS sequence"/>
</dbReference>
<dbReference type="GO" id="GO:1990904">
    <property type="term" value="C:ribonucleoprotein complex"/>
    <property type="evidence" value="ECO:0007669"/>
    <property type="project" value="UniProtKB-KW"/>
</dbReference>
<evidence type="ECO:0000313" key="9">
    <source>
        <dbReference type="EMBL" id="KUK67626.1"/>
    </source>
</evidence>
<comment type="similarity">
    <text evidence="1 7">Belongs to the bacterial ribosomal protein bL31 family. Type A subfamily.</text>
</comment>
<dbReference type="AlphaFoldDB" id="A0A101GZN6"/>
<feature type="binding site" evidence="7">
    <location>
        <position position="19"/>
    </location>
    <ligand>
        <name>Zn(2+)</name>
        <dbReference type="ChEBI" id="CHEBI:29105"/>
    </ligand>
</feature>
<dbReference type="Pfam" id="PF01197">
    <property type="entry name" value="Ribosomal_L31"/>
    <property type="match status" value="1"/>
</dbReference>
<protein>
    <recommendedName>
        <fullName evidence="6 7">Large ribosomal subunit protein bL31</fullName>
    </recommendedName>
</protein>
<dbReference type="Gene3D" id="4.10.830.30">
    <property type="entry name" value="Ribosomal protein L31"/>
    <property type="match status" value="1"/>
</dbReference>
<feature type="region of interest" description="Disordered" evidence="8">
    <location>
        <begin position="69"/>
        <end position="112"/>
    </location>
</feature>
<accession>A0A101GZN6</accession>
<keyword evidence="3 7" id="KW-0694">RNA-binding</keyword>
<dbReference type="GO" id="GO:0003735">
    <property type="term" value="F:structural constituent of ribosome"/>
    <property type="evidence" value="ECO:0007669"/>
    <property type="project" value="InterPro"/>
</dbReference>
<evidence type="ECO:0000256" key="1">
    <source>
        <dbReference type="ARBA" id="ARBA00009296"/>
    </source>
</evidence>
<dbReference type="NCBIfam" id="TIGR00105">
    <property type="entry name" value="L31"/>
    <property type="match status" value="1"/>
</dbReference>
<comment type="function">
    <text evidence="7">Binds the 23S rRNA.</text>
</comment>
<dbReference type="PANTHER" id="PTHR33280">
    <property type="entry name" value="50S RIBOSOMAL PROTEIN L31, CHLOROPLASTIC"/>
    <property type="match status" value="1"/>
</dbReference>
<keyword evidence="4 7" id="KW-0689">Ribosomal protein</keyword>
<sequence length="112" mass="12866">MKKGIHPEYNHNLKITCSCGNSFVTGSTLKDDSIMVEICSKCHPFYTGEQKIIDTDNLVKKFEERVEKSKNMSFKSKREKMEKRRKESQEASSKPTSTLTLKDMLENAKVSK</sequence>
<keyword evidence="7" id="KW-0479">Metal-binding</keyword>
<evidence type="ECO:0000256" key="8">
    <source>
        <dbReference type="SAM" id="MobiDB-lite"/>
    </source>
</evidence>
<dbReference type="InterPro" id="IPR027491">
    <property type="entry name" value="Ribosomal_bL31_A"/>
</dbReference>
<dbReference type="PRINTS" id="PR01249">
    <property type="entry name" value="RIBOSOMALL31"/>
</dbReference>
<dbReference type="InterPro" id="IPR042105">
    <property type="entry name" value="Ribosomal_bL31_sf"/>
</dbReference>
<feature type="compositionally biased region" description="Polar residues" evidence="8">
    <location>
        <begin position="90"/>
        <end position="100"/>
    </location>
</feature>
<proteinExistence type="inferred from homology"/>
<dbReference type="GO" id="GO:0005840">
    <property type="term" value="C:ribosome"/>
    <property type="evidence" value="ECO:0007669"/>
    <property type="project" value="UniProtKB-KW"/>
</dbReference>
<dbReference type="GO" id="GO:0046872">
    <property type="term" value="F:metal ion binding"/>
    <property type="evidence" value="ECO:0007669"/>
    <property type="project" value="UniProtKB-KW"/>
</dbReference>
<dbReference type="SUPFAM" id="SSF143800">
    <property type="entry name" value="L28p-like"/>
    <property type="match status" value="1"/>
</dbReference>